<dbReference type="EMBL" id="KQ245253">
    <property type="protein sequence ID" value="KNC73713.1"/>
    <property type="molecule type" value="Genomic_DNA"/>
</dbReference>
<dbReference type="GeneID" id="25914235"/>
<feature type="region of interest" description="Disordered" evidence="1">
    <location>
        <begin position="1"/>
        <end position="48"/>
    </location>
</feature>
<keyword evidence="3" id="KW-1185">Reference proteome</keyword>
<dbReference type="AlphaFoldDB" id="A0A0L0FCA4"/>
<name>A0A0L0FCA4_9EUKA</name>
<protein>
    <submittedName>
        <fullName evidence="2">Uncharacterized protein</fullName>
    </submittedName>
</protein>
<feature type="region of interest" description="Disordered" evidence="1">
    <location>
        <begin position="138"/>
        <end position="188"/>
    </location>
</feature>
<evidence type="ECO:0000256" key="1">
    <source>
        <dbReference type="SAM" id="MobiDB-lite"/>
    </source>
</evidence>
<feature type="non-terminal residue" evidence="2">
    <location>
        <position position="188"/>
    </location>
</feature>
<accession>A0A0L0FCA4</accession>
<organism evidence="2 3">
    <name type="scientific">Sphaeroforma arctica JP610</name>
    <dbReference type="NCBI Taxonomy" id="667725"/>
    <lineage>
        <taxon>Eukaryota</taxon>
        <taxon>Ichthyosporea</taxon>
        <taxon>Ichthyophonida</taxon>
        <taxon>Sphaeroforma</taxon>
    </lineage>
</organism>
<dbReference type="RefSeq" id="XP_014147615.1">
    <property type="nucleotide sequence ID" value="XM_014292140.1"/>
</dbReference>
<evidence type="ECO:0000313" key="2">
    <source>
        <dbReference type="EMBL" id="KNC73713.1"/>
    </source>
</evidence>
<dbReference type="Proteomes" id="UP000054560">
    <property type="component" value="Unassembled WGS sequence"/>
</dbReference>
<reference evidence="2 3" key="1">
    <citation type="submission" date="2011-02" db="EMBL/GenBank/DDBJ databases">
        <title>The Genome Sequence of Sphaeroforma arctica JP610.</title>
        <authorList>
            <consortium name="The Broad Institute Genome Sequencing Platform"/>
            <person name="Russ C."/>
            <person name="Cuomo C."/>
            <person name="Young S.K."/>
            <person name="Zeng Q."/>
            <person name="Gargeya S."/>
            <person name="Alvarado L."/>
            <person name="Berlin A."/>
            <person name="Chapman S.B."/>
            <person name="Chen Z."/>
            <person name="Freedman E."/>
            <person name="Gellesch M."/>
            <person name="Goldberg J."/>
            <person name="Griggs A."/>
            <person name="Gujja S."/>
            <person name="Heilman E."/>
            <person name="Heiman D."/>
            <person name="Howarth C."/>
            <person name="Mehta T."/>
            <person name="Neiman D."/>
            <person name="Pearson M."/>
            <person name="Roberts A."/>
            <person name="Saif S."/>
            <person name="Shea T."/>
            <person name="Shenoy N."/>
            <person name="Sisk P."/>
            <person name="Stolte C."/>
            <person name="Sykes S."/>
            <person name="White J."/>
            <person name="Yandava C."/>
            <person name="Burger G."/>
            <person name="Gray M.W."/>
            <person name="Holland P.W.H."/>
            <person name="King N."/>
            <person name="Lang F.B.F."/>
            <person name="Roger A.J."/>
            <person name="Ruiz-Trillo I."/>
            <person name="Haas B."/>
            <person name="Nusbaum C."/>
            <person name="Birren B."/>
        </authorList>
    </citation>
    <scope>NUCLEOTIDE SEQUENCE [LARGE SCALE GENOMIC DNA]</scope>
    <source>
        <strain evidence="2 3">JP610</strain>
    </source>
</reference>
<gene>
    <name evidence="2" type="ORF">SARC_13731</name>
</gene>
<sequence>MERDRDSNTAARASGTHPCPNDLKTQKGEKRTPVQYGENRTGPQGTECDRGVTVSGWIRIEYLQEANELRNATDMSGGDNRNATDMSHTNTGIATDTDKSNVKPGVRMEPSGISCSSTNQVQTGLCLFVVQGCYKNENDPKAGTSDQKTKNFDPKFGFGSRVGSNPDAIKAGAGGITNTKRSRATKRT</sequence>
<proteinExistence type="predicted"/>
<feature type="region of interest" description="Disordered" evidence="1">
    <location>
        <begin position="72"/>
        <end position="103"/>
    </location>
</feature>
<evidence type="ECO:0000313" key="3">
    <source>
        <dbReference type="Proteomes" id="UP000054560"/>
    </source>
</evidence>
<feature type="compositionally biased region" description="Polar residues" evidence="1">
    <location>
        <begin position="79"/>
        <end position="94"/>
    </location>
</feature>